<comment type="caution">
    <text evidence="1">The sequence shown here is derived from an EMBL/GenBank/DDBJ whole genome shotgun (WGS) entry which is preliminary data.</text>
</comment>
<protein>
    <submittedName>
        <fullName evidence="1">Putative ester cyclase</fullName>
    </submittedName>
</protein>
<gene>
    <name evidence="1" type="ORF">C8D93_11259</name>
</gene>
<sequence>MNDIPAIAEHNRRVVEHFLAGTHAPDLSGLSVIDETVDPSIRGYGFPGGLDPVDLESYKQFFRVFRGAFGNMTFKIHSLVADAHHVAARFEVHVDHVAPFAGIQPDGRRVVFEGMALYGMKDGRIVRTWLQIDQLSLLQQIGAVPVARAA</sequence>
<dbReference type="RefSeq" id="WP_170124095.1">
    <property type="nucleotide sequence ID" value="NZ_CAKZQT010000005.1"/>
</dbReference>
<dbReference type="PANTHER" id="PTHR38436:SF1">
    <property type="entry name" value="ESTER CYCLASE"/>
    <property type="match status" value="1"/>
</dbReference>
<dbReference type="PANTHER" id="PTHR38436">
    <property type="entry name" value="POLYKETIDE CYCLASE SNOAL-LIKE DOMAIN"/>
    <property type="match status" value="1"/>
</dbReference>
<dbReference type="Proteomes" id="UP000248330">
    <property type="component" value="Unassembled WGS sequence"/>
</dbReference>
<dbReference type="EMBL" id="QICN01000012">
    <property type="protein sequence ID" value="PXV64609.1"/>
    <property type="molecule type" value="Genomic_DNA"/>
</dbReference>
<reference evidence="1 2" key="1">
    <citation type="submission" date="2018-04" db="EMBL/GenBank/DDBJ databases">
        <title>Genomic Encyclopedia of Type Strains, Phase IV (KMG-IV): sequencing the most valuable type-strain genomes for metagenomic binning, comparative biology and taxonomic classification.</title>
        <authorList>
            <person name="Goeker M."/>
        </authorList>
    </citation>
    <scope>NUCLEOTIDE SEQUENCE [LARGE SCALE GENOMIC DNA]</scope>
    <source>
        <strain evidence="1 2">DSM 104150</strain>
    </source>
</reference>
<dbReference type="InterPro" id="IPR032710">
    <property type="entry name" value="NTF2-like_dom_sf"/>
</dbReference>
<dbReference type="InterPro" id="IPR009959">
    <property type="entry name" value="Cyclase_SnoaL-like"/>
</dbReference>
<accession>A0A318E1A6</accession>
<dbReference type="AlphaFoldDB" id="A0A318E1A6"/>
<proteinExistence type="predicted"/>
<dbReference type="SUPFAM" id="SSF54427">
    <property type="entry name" value="NTF2-like"/>
    <property type="match status" value="1"/>
</dbReference>
<organism evidence="1 2">
    <name type="scientific">Sinimarinibacterium flocculans</name>
    <dbReference type="NCBI Taxonomy" id="985250"/>
    <lineage>
        <taxon>Bacteria</taxon>
        <taxon>Pseudomonadati</taxon>
        <taxon>Pseudomonadota</taxon>
        <taxon>Gammaproteobacteria</taxon>
        <taxon>Nevskiales</taxon>
        <taxon>Nevskiaceae</taxon>
        <taxon>Sinimarinibacterium</taxon>
    </lineage>
</organism>
<dbReference type="Gene3D" id="3.10.450.50">
    <property type="match status" value="1"/>
</dbReference>
<evidence type="ECO:0000313" key="2">
    <source>
        <dbReference type="Proteomes" id="UP000248330"/>
    </source>
</evidence>
<keyword evidence="2" id="KW-1185">Reference proteome</keyword>
<evidence type="ECO:0000313" key="1">
    <source>
        <dbReference type="EMBL" id="PXV64609.1"/>
    </source>
</evidence>
<name>A0A318E1A6_9GAMM</name>
<dbReference type="Pfam" id="PF07366">
    <property type="entry name" value="SnoaL"/>
    <property type="match status" value="1"/>
</dbReference>
<dbReference type="GO" id="GO:0030638">
    <property type="term" value="P:polyketide metabolic process"/>
    <property type="evidence" value="ECO:0007669"/>
    <property type="project" value="InterPro"/>
</dbReference>